<dbReference type="AlphaFoldDB" id="A0A2N0VF24"/>
<reference evidence="2 3" key="1">
    <citation type="submission" date="2017-11" db="EMBL/GenBank/DDBJ databases">
        <title>Rhodohalobacter 15182 sp. nov., isolated from a salt lake.</title>
        <authorList>
            <person name="Han S."/>
        </authorList>
    </citation>
    <scope>NUCLEOTIDE SEQUENCE [LARGE SCALE GENOMIC DNA]</scope>
    <source>
        <strain evidence="2 3">15182</strain>
    </source>
</reference>
<dbReference type="Proteomes" id="UP000233398">
    <property type="component" value="Unassembled WGS sequence"/>
</dbReference>
<dbReference type="RefSeq" id="WP_101074042.1">
    <property type="nucleotide sequence ID" value="NZ_PISP01000005.1"/>
</dbReference>
<evidence type="ECO:0000256" key="1">
    <source>
        <dbReference type="SAM" id="Phobius"/>
    </source>
</evidence>
<feature type="transmembrane region" description="Helical" evidence="1">
    <location>
        <begin position="106"/>
        <end position="132"/>
    </location>
</feature>
<evidence type="ECO:0000313" key="2">
    <source>
        <dbReference type="EMBL" id="PKD42792.1"/>
    </source>
</evidence>
<keyword evidence="1" id="KW-0472">Membrane</keyword>
<keyword evidence="1" id="KW-1133">Transmembrane helix</keyword>
<keyword evidence="3" id="KW-1185">Reference proteome</keyword>
<feature type="transmembrane region" description="Helical" evidence="1">
    <location>
        <begin position="59"/>
        <end position="85"/>
    </location>
</feature>
<protein>
    <submittedName>
        <fullName evidence="2">Uncharacterized protein</fullName>
    </submittedName>
</protein>
<accession>A0A2N0VF24</accession>
<feature type="transmembrane region" description="Helical" evidence="1">
    <location>
        <begin position="30"/>
        <end position="47"/>
    </location>
</feature>
<feature type="transmembrane region" description="Helical" evidence="1">
    <location>
        <begin position="152"/>
        <end position="171"/>
    </location>
</feature>
<organism evidence="2 3">
    <name type="scientific">Rhodohalobacter barkolensis</name>
    <dbReference type="NCBI Taxonomy" id="2053187"/>
    <lineage>
        <taxon>Bacteria</taxon>
        <taxon>Pseudomonadati</taxon>
        <taxon>Balneolota</taxon>
        <taxon>Balneolia</taxon>
        <taxon>Balneolales</taxon>
        <taxon>Balneolaceae</taxon>
        <taxon>Rhodohalobacter</taxon>
    </lineage>
</organism>
<gene>
    <name evidence="2" type="ORF">CWD77_13135</name>
</gene>
<comment type="caution">
    <text evidence="2">The sequence shown here is derived from an EMBL/GenBank/DDBJ whole genome shotgun (WGS) entry which is preliminary data.</text>
</comment>
<sequence>MKTINQVNGFSKERFLQVVKRFWVLNQKKWLIGFAGGIGILVLIYLLNSTGPTANVNSGIAVVGVGLTLYKFGGYFLTSGIFDELGKKSSASQMLTLPASTFEKFLAGWFLTYFLYTFVVVGLLYLIGIILGVNPVLTSLQLSDPNVDASKAYFLDALLSYTALHSVFFLGSTFFKGNNFLKTLLSIVLFFIAIGLIALVIQIIFPGEVTETVFFPTLMGISKTMVLWIGTLFKIGTAALFLFLSYRQLQNRQIA</sequence>
<name>A0A2N0VF24_9BACT</name>
<feature type="transmembrane region" description="Helical" evidence="1">
    <location>
        <begin position="225"/>
        <end position="246"/>
    </location>
</feature>
<evidence type="ECO:0000313" key="3">
    <source>
        <dbReference type="Proteomes" id="UP000233398"/>
    </source>
</evidence>
<dbReference type="EMBL" id="PISP01000005">
    <property type="protein sequence ID" value="PKD42792.1"/>
    <property type="molecule type" value="Genomic_DNA"/>
</dbReference>
<keyword evidence="1" id="KW-0812">Transmembrane</keyword>
<proteinExistence type="predicted"/>
<feature type="transmembrane region" description="Helical" evidence="1">
    <location>
        <begin position="183"/>
        <end position="205"/>
    </location>
</feature>
<dbReference type="OrthoDB" id="1523880at2"/>